<dbReference type="GO" id="GO:0005509">
    <property type="term" value="F:calcium ion binding"/>
    <property type="evidence" value="ECO:0007669"/>
    <property type="project" value="InterPro"/>
</dbReference>
<evidence type="ECO:0000256" key="23">
    <source>
        <dbReference type="SAM" id="Coils"/>
    </source>
</evidence>
<dbReference type="Pfam" id="PF00018">
    <property type="entry name" value="SH3_1"/>
    <property type="match status" value="3"/>
</dbReference>
<feature type="domain" description="EH" evidence="26">
    <location>
        <begin position="21"/>
        <end position="109"/>
    </location>
</feature>
<evidence type="ECO:0000256" key="8">
    <source>
        <dbReference type="ARBA" id="ARBA00022475"/>
    </source>
</evidence>
<evidence type="ECO:0000256" key="21">
    <source>
        <dbReference type="ARBA" id="ARBA00074966"/>
    </source>
</evidence>
<keyword evidence="8" id="KW-1003">Cell membrane</keyword>
<dbReference type="FunFam" id="1.10.238.10:FF:000055">
    <property type="entry name" value="Intersectin-1 isoform 1"/>
    <property type="match status" value="1"/>
</dbReference>
<dbReference type="AlphaFoldDB" id="A0A1U8D4Y7"/>
<dbReference type="InterPro" id="IPR018247">
    <property type="entry name" value="EF_Hand_1_Ca_BS"/>
</dbReference>
<evidence type="ECO:0000256" key="1">
    <source>
        <dbReference type="ARBA" id="ARBA00004172"/>
    </source>
</evidence>
<keyword evidence="14" id="KW-0653">Protein transport</keyword>
<dbReference type="CDD" id="cd11995">
    <property type="entry name" value="SH3_Intersectin1_5"/>
    <property type="match status" value="1"/>
</dbReference>
<feature type="compositionally biased region" description="Basic and acidic residues" evidence="24">
    <location>
        <begin position="340"/>
        <end position="352"/>
    </location>
</feature>
<keyword evidence="12" id="KW-0967">Endosome</keyword>
<dbReference type="GeneID" id="102387265"/>
<evidence type="ECO:0000313" key="29">
    <source>
        <dbReference type="RefSeq" id="XP_014376333.1"/>
    </source>
</evidence>
<evidence type="ECO:0000256" key="14">
    <source>
        <dbReference type="ARBA" id="ARBA00022927"/>
    </source>
</evidence>
<dbReference type="PROSITE" id="PS50222">
    <property type="entry name" value="EF_HAND_2"/>
    <property type="match status" value="2"/>
</dbReference>
<dbReference type="PRINTS" id="PR00452">
    <property type="entry name" value="SH3DOMAIN"/>
</dbReference>
<keyword evidence="15" id="KW-0770">Synapse</keyword>
<dbReference type="InterPro" id="IPR036028">
    <property type="entry name" value="SH3-like_dom_sf"/>
</dbReference>
<feature type="domain" description="EF-hand" evidence="27">
    <location>
        <begin position="253"/>
        <end position="288"/>
    </location>
</feature>
<evidence type="ECO:0000256" key="19">
    <source>
        <dbReference type="ARBA" id="ARBA00023273"/>
    </source>
</evidence>
<dbReference type="GO" id="GO:0055037">
    <property type="term" value="C:recycling endosome"/>
    <property type="evidence" value="ECO:0007669"/>
    <property type="project" value="UniProtKB-SubCell"/>
</dbReference>
<dbReference type="InterPro" id="IPR032140">
    <property type="entry name" value="INTAP"/>
</dbReference>
<evidence type="ECO:0000256" key="18">
    <source>
        <dbReference type="ARBA" id="ARBA00023242"/>
    </source>
</evidence>
<feature type="domain" description="SH3" evidence="25">
    <location>
        <begin position="906"/>
        <end position="964"/>
    </location>
</feature>
<keyword evidence="6 22" id="KW-0728">SH3 domain</keyword>
<feature type="domain" description="SH3" evidence="25">
    <location>
        <begin position="995"/>
        <end position="1053"/>
    </location>
</feature>
<feature type="compositionally biased region" description="Low complexity" evidence="24">
    <location>
        <begin position="822"/>
        <end position="840"/>
    </location>
</feature>
<keyword evidence="11" id="KW-0479">Metal-binding</keyword>
<dbReference type="SMART" id="SM00054">
    <property type="entry name" value="EFh"/>
    <property type="match status" value="2"/>
</dbReference>
<keyword evidence="19" id="KW-0966">Cell projection</keyword>
<dbReference type="FunFam" id="2.30.30.40:FF:000041">
    <property type="entry name" value="Intersectin 1"/>
    <property type="match status" value="2"/>
</dbReference>
<evidence type="ECO:0000256" key="22">
    <source>
        <dbReference type="PROSITE-ProRule" id="PRU00192"/>
    </source>
</evidence>
<reference evidence="29" key="1">
    <citation type="submission" date="2025-08" db="UniProtKB">
        <authorList>
            <consortium name="RefSeq"/>
        </authorList>
    </citation>
    <scope>IDENTIFICATION</scope>
</reference>
<feature type="compositionally biased region" description="Polar residues" evidence="24">
    <location>
        <begin position="968"/>
        <end position="980"/>
    </location>
</feature>
<dbReference type="Pfam" id="PF12763">
    <property type="entry name" value="EH"/>
    <property type="match status" value="2"/>
</dbReference>
<keyword evidence="17" id="KW-0168">Coated pit</keyword>
<feature type="compositionally biased region" description="Polar residues" evidence="24">
    <location>
        <begin position="841"/>
        <end position="855"/>
    </location>
</feature>
<feature type="coiled-coil region" evidence="23">
    <location>
        <begin position="354"/>
        <end position="508"/>
    </location>
</feature>
<dbReference type="Pfam" id="PF14604">
    <property type="entry name" value="SH3_9"/>
    <property type="match status" value="1"/>
</dbReference>
<dbReference type="PRINTS" id="PR00499">
    <property type="entry name" value="P67PHOX"/>
</dbReference>
<keyword evidence="18" id="KW-0539">Nucleus</keyword>
<evidence type="ECO:0000256" key="4">
    <source>
        <dbReference type="ARBA" id="ARBA00004510"/>
    </source>
</evidence>
<dbReference type="GO" id="GO:0043005">
    <property type="term" value="C:neuron projection"/>
    <property type="evidence" value="ECO:0007669"/>
    <property type="project" value="UniProtKB-KW"/>
</dbReference>
<dbReference type="PROSITE" id="PS50002">
    <property type="entry name" value="SH3"/>
    <property type="match status" value="5"/>
</dbReference>
<dbReference type="FunFam" id="2.30.30.40:FF:000024">
    <property type="entry name" value="Intersectin 1"/>
    <property type="match status" value="1"/>
</dbReference>
<evidence type="ECO:0000313" key="28">
    <source>
        <dbReference type="Proteomes" id="UP000189705"/>
    </source>
</evidence>
<evidence type="ECO:0000256" key="12">
    <source>
        <dbReference type="ARBA" id="ARBA00022753"/>
    </source>
</evidence>
<dbReference type="GO" id="GO:0060090">
    <property type="term" value="F:molecular adaptor activity"/>
    <property type="evidence" value="ECO:0007669"/>
    <property type="project" value="TreeGrafter"/>
</dbReference>
<protein>
    <recommendedName>
        <fullName evidence="21">Intersectin-1</fullName>
    </recommendedName>
</protein>
<keyword evidence="9" id="KW-0268">Exocytosis</keyword>
<dbReference type="PROSITE" id="PS50031">
    <property type="entry name" value="EH"/>
    <property type="match status" value="2"/>
</dbReference>
<dbReference type="PANTHER" id="PTHR11216:SF68">
    <property type="entry name" value="INTERSECTIN-1"/>
    <property type="match status" value="1"/>
</dbReference>
<evidence type="ECO:0000256" key="7">
    <source>
        <dbReference type="ARBA" id="ARBA00022448"/>
    </source>
</evidence>
<dbReference type="FunFam" id="1.10.238.10:FF:000046">
    <property type="entry name" value="intersectin-1 isoform X2"/>
    <property type="match status" value="1"/>
</dbReference>
<dbReference type="GO" id="GO:0015031">
    <property type="term" value="P:protein transport"/>
    <property type="evidence" value="ECO:0007669"/>
    <property type="project" value="UniProtKB-KW"/>
</dbReference>
<evidence type="ECO:0000256" key="3">
    <source>
        <dbReference type="ARBA" id="ARBA00004259"/>
    </source>
</evidence>
<dbReference type="GO" id="GO:0006887">
    <property type="term" value="P:exocytosis"/>
    <property type="evidence" value="ECO:0007669"/>
    <property type="project" value="UniProtKB-KW"/>
</dbReference>
<dbReference type="GO" id="GO:0005905">
    <property type="term" value="C:clathrin-coated pit"/>
    <property type="evidence" value="ECO:0007669"/>
    <property type="project" value="UniProtKB-SubCell"/>
</dbReference>
<evidence type="ECO:0000256" key="2">
    <source>
        <dbReference type="ARBA" id="ARBA00004236"/>
    </source>
</evidence>
<sequence length="1213" mass="136903">MAQFPTPFGGNLDIWAITVEERAKHDQQFHSLKPTSGFITGDQARNFFFQSGLPQPVLAQIWALADMNNDGRMDQLEFSIAMKLIKLKLQGYQLPPALPPVMKQPPIAISGAPGFGIGGIAGMPSLTAVAPVPMASIPVVGMSPPLVSSVPTAAVPPLANGAPAVIQPLPAFAHPATLPKSSSFSRSGPGSQLNTKLQKAQSFDVASVPPVAEWAVPQSSRLKYRQLFNSHDKTMSGHLTGPQARTILMQSSLPQAQLATIWNLSDVDQDGKLTAEEFILAMHLIDVAMSGQPLPPVLPPEYIPPSFRRVRSGSGVSAVSLVSVDQRLPEEPVLEEEQQQPEKKLPVTFEDKKRENFERGNLELEKRRQALLEQQRKEQERLAQLERAEQERKERERQEQERKRQLELEKQLEKQRELERQREEERRKEIERREAAKRELERQRQLEWERNRRQELLNQRNKEQEDIVILKAKKKTLEFELEALNDKKHQLEGKLQDIRCRLSTQRQEIESTNKSRELRIAEITHLQQQLQESQQMLGRLIPEKQLLNDQLKQVQQNSLHRDSLLTIKRALEAKELARQQLRDQLDEVEKETRSKLQEIDIFNNQLKELREIHNKQQLQKQKSLEAERLKQKEQERKTVELEKQKEAQRRIQERDKQWLDRVQQEEEHQRQKKLQEDEKLKREEITKKKESEEKGKQDMQEKLNKLFQQHQEPAKPAVQAPWSSAEKAPLTISAQEDVKIVYYRALYPFESRSHDEISIQPGDIVMVDESQTGEPGWLGGELKGKTGWVPASNAEKIPDNEVPASVKPVPDTTAAPKVSVRETPTSLAAPASTESTTTTANNWADFSSTWPTSTSEKPETDNWDAWATQPSLTVPSAGQLRQRSAFTPATVTGSSPSPVLGQGEKVEGLQAQALYPWRAKKDNHLNFNKNDIITVLEQQDMWWFGEVQGQKGWFPKSYVKLISGPIRKSTSMDSGSSESPASLKRVASPAAKSTTSGEEYIAMYTYESSEQGDLTFQQGDLILVTKKDGDWWTGTLGDKSGVFPSNYVRLKDSEVPGTAGKTGSLGKKPEIAQVIASYTATGPEQLTLAPGQLILIRKKNPGGWWEGELQARGKKRQIGWFPANYVKLLSPGTSKTTPTEPPKSTTLPSVCQVIGMYDYTAQNDDELAFNKGQIINVLNKEDPDWWKGEVNGQVGLFPSNYVKLTTDMDPSQQ</sequence>
<feature type="domain" description="EH" evidence="26">
    <location>
        <begin position="220"/>
        <end position="309"/>
    </location>
</feature>
<dbReference type="InterPro" id="IPR002048">
    <property type="entry name" value="EF_hand_dom"/>
</dbReference>
<dbReference type="SUPFAM" id="SSF50044">
    <property type="entry name" value="SH3-domain"/>
    <property type="match status" value="5"/>
</dbReference>
<evidence type="ECO:0000256" key="15">
    <source>
        <dbReference type="ARBA" id="ARBA00023018"/>
    </source>
</evidence>
<evidence type="ECO:0000256" key="17">
    <source>
        <dbReference type="ARBA" id="ARBA00023176"/>
    </source>
</evidence>
<gene>
    <name evidence="29" type="primary">ITSN1</name>
</gene>
<dbReference type="KEGG" id="asn:102387265"/>
<dbReference type="SUPFAM" id="SSF47473">
    <property type="entry name" value="EF-hand"/>
    <property type="match status" value="2"/>
</dbReference>
<dbReference type="InterPro" id="IPR011992">
    <property type="entry name" value="EF-hand-dom_pair"/>
</dbReference>
<feature type="region of interest" description="Disordered" evidence="24">
    <location>
        <begin position="795"/>
        <end position="861"/>
    </location>
</feature>
<dbReference type="Gene3D" id="2.30.30.40">
    <property type="entry name" value="SH3 Domains"/>
    <property type="match status" value="5"/>
</dbReference>
<keyword evidence="13" id="KW-0106">Calcium</keyword>
<dbReference type="Pfam" id="PF07653">
    <property type="entry name" value="SH3_2"/>
    <property type="match status" value="1"/>
</dbReference>
<dbReference type="GO" id="GO:0150007">
    <property type="term" value="P:clathrin-dependent synaptic vesicle endocytosis"/>
    <property type="evidence" value="ECO:0007669"/>
    <property type="project" value="TreeGrafter"/>
</dbReference>
<feature type="domain" description="SH3" evidence="25">
    <location>
        <begin position="1067"/>
        <end position="1131"/>
    </location>
</feature>
<evidence type="ECO:0000256" key="16">
    <source>
        <dbReference type="ARBA" id="ARBA00023136"/>
    </source>
</evidence>
<feature type="domain" description="EF-hand" evidence="27">
    <location>
        <begin position="53"/>
        <end position="88"/>
    </location>
</feature>
<evidence type="ECO:0000259" key="27">
    <source>
        <dbReference type="PROSITE" id="PS50222"/>
    </source>
</evidence>
<feature type="domain" description="SH3" evidence="25">
    <location>
        <begin position="738"/>
        <end position="799"/>
    </location>
</feature>
<evidence type="ECO:0000256" key="9">
    <source>
        <dbReference type="ARBA" id="ARBA00022483"/>
    </source>
</evidence>
<dbReference type="FunFam" id="2.30.30.40:FF:000122">
    <property type="entry name" value="intersectin-1 isoform X2"/>
    <property type="match status" value="1"/>
</dbReference>
<evidence type="ECO:0000256" key="5">
    <source>
        <dbReference type="ARBA" id="ARBA00004600"/>
    </source>
</evidence>
<evidence type="ECO:0000256" key="10">
    <source>
        <dbReference type="ARBA" id="ARBA00022599"/>
    </source>
</evidence>
<comment type="subcellular location">
    <subcellularLocation>
        <location evidence="2">Cell membrane</location>
    </subcellularLocation>
    <subcellularLocation>
        <location evidence="4">Cell projection</location>
        <location evidence="4">Lamellipodium</location>
    </subcellularLocation>
    <subcellularLocation>
        <location evidence="5">Membrane</location>
        <location evidence="5">Clathrin-coated pit</location>
    </subcellularLocation>
    <subcellularLocation>
        <location evidence="3">Nucleus envelope</location>
    </subcellularLocation>
    <subcellularLocation>
        <location evidence="1">Recycling endosome</location>
    </subcellularLocation>
    <subcellularLocation>
        <location evidence="20">Synapse</location>
        <location evidence="20">Synaptosome</location>
    </subcellularLocation>
</comment>
<evidence type="ECO:0000256" key="20">
    <source>
        <dbReference type="ARBA" id="ARBA00034102"/>
    </source>
</evidence>
<feature type="region of interest" description="Disordered" evidence="24">
    <location>
        <begin position="668"/>
        <end position="699"/>
    </location>
</feature>
<keyword evidence="10" id="KW-0771">Synaptosome</keyword>
<dbReference type="GO" id="GO:0010646">
    <property type="term" value="P:regulation of cell communication"/>
    <property type="evidence" value="ECO:0007669"/>
    <property type="project" value="UniProtKB-ARBA"/>
</dbReference>
<dbReference type="SMART" id="SM00027">
    <property type="entry name" value="EH"/>
    <property type="match status" value="2"/>
</dbReference>
<dbReference type="Gene3D" id="1.10.238.10">
    <property type="entry name" value="EF-hand"/>
    <property type="match status" value="2"/>
</dbReference>
<feature type="region of interest" description="Disordered" evidence="24">
    <location>
        <begin position="330"/>
        <end position="352"/>
    </location>
</feature>
<evidence type="ECO:0000256" key="24">
    <source>
        <dbReference type="SAM" id="MobiDB-lite"/>
    </source>
</evidence>
<dbReference type="Proteomes" id="UP000189705">
    <property type="component" value="Unplaced"/>
</dbReference>
<dbReference type="RefSeq" id="XP_014376333.1">
    <property type="nucleotide sequence ID" value="XM_014520847.2"/>
</dbReference>
<dbReference type="GO" id="GO:0042734">
    <property type="term" value="C:presynaptic membrane"/>
    <property type="evidence" value="ECO:0007669"/>
    <property type="project" value="TreeGrafter"/>
</dbReference>
<keyword evidence="16" id="KW-0472">Membrane</keyword>
<keyword evidence="7" id="KW-0813">Transport</keyword>
<keyword evidence="28" id="KW-1185">Reference proteome</keyword>
<keyword evidence="23" id="KW-0175">Coiled coil</keyword>
<dbReference type="InterPro" id="IPR001452">
    <property type="entry name" value="SH3_domain"/>
</dbReference>
<evidence type="ECO:0000259" key="25">
    <source>
        <dbReference type="PROSITE" id="PS50002"/>
    </source>
</evidence>
<dbReference type="InterPro" id="IPR000261">
    <property type="entry name" value="EH_dom"/>
</dbReference>
<dbReference type="CTD" id="6453"/>
<dbReference type="CDD" id="cd00052">
    <property type="entry name" value="EH"/>
    <property type="match status" value="2"/>
</dbReference>
<dbReference type="PANTHER" id="PTHR11216">
    <property type="entry name" value="EH DOMAIN"/>
    <property type="match status" value="1"/>
</dbReference>
<evidence type="ECO:0000256" key="6">
    <source>
        <dbReference type="ARBA" id="ARBA00022443"/>
    </source>
</evidence>
<dbReference type="GO" id="GO:0023051">
    <property type="term" value="P:regulation of signaling"/>
    <property type="evidence" value="ECO:0007669"/>
    <property type="project" value="UniProtKB-ARBA"/>
</dbReference>
<dbReference type="Pfam" id="PF16617">
    <property type="entry name" value="INTAP"/>
    <property type="match status" value="1"/>
</dbReference>
<evidence type="ECO:0000256" key="13">
    <source>
        <dbReference type="ARBA" id="ARBA00022837"/>
    </source>
</evidence>
<accession>A0A1U8D4Y7</accession>
<feature type="region of interest" description="Disordered" evidence="24">
    <location>
        <begin position="968"/>
        <end position="990"/>
    </location>
</feature>
<dbReference type="GO" id="GO:0030027">
    <property type="term" value="C:lamellipodium"/>
    <property type="evidence" value="ECO:0007669"/>
    <property type="project" value="UniProtKB-SubCell"/>
</dbReference>
<proteinExistence type="predicted"/>
<name>A0A1U8D4Y7_ALLSI</name>
<feature type="domain" description="SH3" evidence="25">
    <location>
        <begin position="1148"/>
        <end position="1207"/>
    </location>
</feature>
<dbReference type="SMART" id="SM00326">
    <property type="entry name" value="SH3"/>
    <property type="match status" value="5"/>
</dbReference>
<evidence type="ECO:0000259" key="26">
    <source>
        <dbReference type="PROSITE" id="PS50031"/>
    </source>
</evidence>
<organism evidence="28 29">
    <name type="scientific">Alligator sinensis</name>
    <name type="common">Chinese alligator</name>
    <dbReference type="NCBI Taxonomy" id="38654"/>
    <lineage>
        <taxon>Eukaryota</taxon>
        <taxon>Metazoa</taxon>
        <taxon>Chordata</taxon>
        <taxon>Craniata</taxon>
        <taxon>Vertebrata</taxon>
        <taxon>Euteleostomi</taxon>
        <taxon>Archelosauria</taxon>
        <taxon>Archosauria</taxon>
        <taxon>Crocodylia</taxon>
        <taxon>Alligatoridae</taxon>
        <taxon>Alligatorinae</taxon>
        <taxon>Alligator</taxon>
    </lineage>
</organism>
<dbReference type="GO" id="GO:0005635">
    <property type="term" value="C:nuclear envelope"/>
    <property type="evidence" value="ECO:0007669"/>
    <property type="project" value="UniProtKB-SubCell"/>
</dbReference>
<evidence type="ECO:0000256" key="11">
    <source>
        <dbReference type="ARBA" id="ARBA00022723"/>
    </source>
</evidence>
<dbReference type="PROSITE" id="PS00018">
    <property type="entry name" value="EF_HAND_1"/>
    <property type="match status" value="2"/>
</dbReference>